<dbReference type="NCBIfam" id="TIGR02595">
    <property type="entry name" value="PEP_CTERM"/>
    <property type="match status" value="1"/>
</dbReference>
<name>A0A9X2F8L9_9BACT</name>
<sequence length="278" mass="29086">MGTCRSLLLLIGASALGSVLAAGSAQANLVGLWEFDDGSNPAVATIGNDLIVNNSNSTIAGVAGIDGSDGAFAVGLGDYFTANHDLVPNGGSSEYVNQFTFVYDLYLPTSTDSTWRTLFQTNADNTNDGDYFISTSNEIGVAAIGYSTQTVAAEEWYRIVFSANIGAEPSSFTTTVTDSSGTNWSFDHGSQGLDGRHSLYSTANLNLVHFFADNDGDDAEVHVSNLAIYDFPLTNGQALSLGGPGGEIPDMAAVPEPSTLITVLLVVGGCVGVTWRRR</sequence>
<evidence type="ECO:0000256" key="1">
    <source>
        <dbReference type="SAM" id="SignalP"/>
    </source>
</evidence>
<gene>
    <name evidence="2" type="ORF">NG895_07170</name>
</gene>
<keyword evidence="1" id="KW-0732">Signal</keyword>
<dbReference type="RefSeq" id="WP_252851789.1">
    <property type="nucleotide sequence ID" value="NZ_JAMXLR010000026.1"/>
</dbReference>
<evidence type="ECO:0000313" key="2">
    <source>
        <dbReference type="EMBL" id="MCO6043683.1"/>
    </source>
</evidence>
<protein>
    <submittedName>
        <fullName evidence="2">PEP-CTERM sorting domain-containing protein</fullName>
    </submittedName>
</protein>
<dbReference type="AlphaFoldDB" id="A0A9X2F8L9"/>
<feature type="chain" id="PRO_5040841225" evidence="1">
    <location>
        <begin position="28"/>
        <end position="278"/>
    </location>
</feature>
<dbReference type="InterPro" id="IPR013424">
    <property type="entry name" value="Ice-binding_C"/>
</dbReference>
<accession>A0A9X2F8L9</accession>
<comment type="caution">
    <text evidence="2">The sequence shown here is derived from an EMBL/GenBank/DDBJ whole genome shotgun (WGS) entry which is preliminary data.</text>
</comment>
<dbReference type="Proteomes" id="UP001155241">
    <property type="component" value="Unassembled WGS sequence"/>
</dbReference>
<evidence type="ECO:0000313" key="3">
    <source>
        <dbReference type="Proteomes" id="UP001155241"/>
    </source>
</evidence>
<dbReference type="EMBL" id="JAMXLR010000026">
    <property type="protein sequence ID" value="MCO6043683.1"/>
    <property type="molecule type" value="Genomic_DNA"/>
</dbReference>
<proteinExistence type="predicted"/>
<keyword evidence="3" id="KW-1185">Reference proteome</keyword>
<organism evidence="2 3">
    <name type="scientific">Aeoliella straminimaris</name>
    <dbReference type="NCBI Taxonomy" id="2954799"/>
    <lineage>
        <taxon>Bacteria</taxon>
        <taxon>Pseudomonadati</taxon>
        <taxon>Planctomycetota</taxon>
        <taxon>Planctomycetia</taxon>
        <taxon>Pirellulales</taxon>
        <taxon>Lacipirellulaceae</taxon>
        <taxon>Aeoliella</taxon>
    </lineage>
</organism>
<feature type="signal peptide" evidence="1">
    <location>
        <begin position="1"/>
        <end position="27"/>
    </location>
</feature>
<reference evidence="2" key="1">
    <citation type="submission" date="2022-06" db="EMBL/GenBank/DDBJ databases">
        <title>Aeoliella straminimaris, a novel planctomycete from sediments.</title>
        <authorList>
            <person name="Vitorino I.R."/>
            <person name="Lage O.M."/>
        </authorList>
    </citation>
    <scope>NUCLEOTIDE SEQUENCE</scope>
    <source>
        <strain evidence="2">ICT_H6.2</strain>
    </source>
</reference>